<organism evidence="1 2">
    <name type="scientific">Araneus ventricosus</name>
    <name type="common">Orbweaver spider</name>
    <name type="synonym">Epeira ventricosa</name>
    <dbReference type="NCBI Taxonomy" id="182803"/>
    <lineage>
        <taxon>Eukaryota</taxon>
        <taxon>Metazoa</taxon>
        <taxon>Ecdysozoa</taxon>
        <taxon>Arthropoda</taxon>
        <taxon>Chelicerata</taxon>
        <taxon>Arachnida</taxon>
        <taxon>Araneae</taxon>
        <taxon>Araneomorphae</taxon>
        <taxon>Entelegynae</taxon>
        <taxon>Araneoidea</taxon>
        <taxon>Araneidae</taxon>
        <taxon>Araneus</taxon>
    </lineage>
</organism>
<evidence type="ECO:0000313" key="2">
    <source>
        <dbReference type="Proteomes" id="UP000499080"/>
    </source>
</evidence>
<accession>A0A4Y2LJ20</accession>
<protein>
    <submittedName>
        <fullName evidence="1">Uncharacterized protein</fullName>
    </submittedName>
</protein>
<evidence type="ECO:0000313" key="1">
    <source>
        <dbReference type="EMBL" id="GBN13556.1"/>
    </source>
</evidence>
<dbReference type="AlphaFoldDB" id="A0A4Y2LJ20"/>
<proteinExistence type="predicted"/>
<dbReference type="Proteomes" id="UP000499080">
    <property type="component" value="Unassembled WGS sequence"/>
</dbReference>
<gene>
    <name evidence="1" type="ORF">AVEN_37382_1</name>
</gene>
<dbReference type="EMBL" id="BGPR01005804">
    <property type="protein sequence ID" value="GBN13556.1"/>
    <property type="molecule type" value="Genomic_DNA"/>
</dbReference>
<sequence length="98" mass="10831">MTTRQNCEYRRGSNEMNLAAVLAPHVTNGGDDLEGGIRNVHGRQLHEDLLDGTRLINGLSGSFHIVEYLVLRRTLASIWHGCRQSCAENVLASMRSGI</sequence>
<name>A0A4Y2LJ20_ARAVE</name>
<reference evidence="1 2" key="1">
    <citation type="journal article" date="2019" name="Sci. Rep.">
        <title>Orb-weaving spider Araneus ventricosus genome elucidates the spidroin gene catalogue.</title>
        <authorList>
            <person name="Kono N."/>
            <person name="Nakamura H."/>
            <person name="Ohtoshi R."/>
            <person name="Moran D.A.P."/>
            <person name="Shinohara A."/>
            <person name="Yoshida Y."/>
            <person name="Fujiwara M."/>
            <person name="Mori M."/>
            <person name="Tomita M."/>
            <person name="Arakawa K."/>
        </authorList>
    </citation>
    <scope>NUCLEOTIDE SEQUENCE [LARGE SCALE GENOMIC DNA]</scope>
</reference>
<comment type="caution">
    <text evidence="1">The sequence shown here is derived from an EMBL/GenBank/DDBJ whole genome shotgun (WGS) entry which is preliminary data.</text>
</comment>
<keyword evidence="2" id="KW-1185">Reference proteome</keyword>